<dbReference type="InterPro" id="IPR036505">
    <property type="entry name" value="Amidase/PGRP_sf"/>
</dbReference>
<evidence type="ECO:0000256" key="8">
    <source>
        <dbReference type="SAM" id="SignalP"/>
    </source>
</evidence>
<dbReference type="Proteomes" id="UP000314986">
    <property type="component" value="Unassembled WGS sequence"/>
</dbReference>
<feature type="disulfide bond" evidence="7">
    <location>
        <begin position="54"/>
        <end position="60"/>
    </location>
</feature>
<dbReference type="Ensembl" id="ENSCMIT00000026036.1">
    <property type="protein sequence ID" value="ENSCMIP00000025613.1"/>
    <property type="gene ID" value="ENSCMIG00000011245.1"/>
</dbReference>
<dbReference type="GeneTree" id="ENSGT00940000161006"/>
<dbReference type="SUPFAM" id="SSF55846">
    <property type="entry name" value="N-acetylmuramoyl-L-alanine amidase-like"/>
    <property type="match status" value="1"/>
</dbReference>
<keyword evidence="3 8" id="KW-0732">Signal</keyword>
<evidence type="ECO:0000259" key="9">
    <source>
        <dbReference type="SMART" id="SM00644"/>
    </source>
</evidence>
<dbReference type="SMART" id="SM00644">
    <property type="entry name" value="Ami_2"/>
    <property type="match status" value="1"/>
</dbReference>
<keyword evidence="4 6" id="KW-0391">Immunity</keyword>
<evidence type="ECO:0000313" key="11">
    <source>
        <dbReference type="Ensembl" id="ENSCMIP00000025613.1"/>
    </source>
</evidence>
<keyword evidence="2 6" id="KW-0399">Innate immunity</keyword>
<dbReference type="SMART" id="SM00701">
    <property type="entry name" value="PGRP"/>
    <property type="match status" value="1"/>
</dbReference>
<dbReference type="InterPro" id="IPR002502">
    <property type="entry name" value="Amidase_domain"/>
</dbReference>
<reference evidence="12" key="1">
    <citation type="journal article" date="2006" name="Science">
        <title>Ancient noncoding elements conserved in the human genome.</title>
        <authorList>
            <person name="Venkatesh B."/>
            <person name="Kirkness E.F."/>
            <person name="Loh Y.H."/>
            <person name="Halpern A.L."/>
            <person name="Lee A.P."/>
            <person name="Johnson J."/>
            <person name="Dandona N."/>
            <person name="Viswanathan L.D."/>
            <person name="Tay A."/>
            <person name="Venter J.C."/>
            <person name="Strausberg R.L."/>
            <person name="Brenner S."/>
        </authorList>
    </citation>
    <scope>NUCLEOTIDE SEQUENCE [LARGE SCALE GENOMIC DNA]</scope>
</reference>
<name>A0A4W3IFJ9_CALMI</name>
<evidence type="ECO:0000256" key="6">
    <source>
        <dbReference type="PIRNR" id="PIRNR037945"/>
    </source>
</evidence>
<evidence type="ECO:0000256" key="3">
    <source>
        <dbReference type="ARBA" id="ARBA00022729"/>
    </source>
</evidence>
<comment type="similarity">
    <text evidence="1 6">Belongs to the N-acetylmuramoyl-L-alanine amidase 2 family.</text>
</comment>
<reference evidence="12" key="3">
    <citation type="journal article" date="2014" name="Nature">
        <title>Elephant shark genome provides unique insights into gnathostome evolution.</title>
        <authorList>
            <consortium name="International Elephant Shark Genome Sequencing Consortium"/>
            <person name="Venkatesh B."/>
            <person name="Lee A.P."/>
            <person name="Ravi V."/>
            <person name="Maurya A.K."/>
            <person name="Lian M.M."/>
            <person name="Swann J.B."/>
            <person name="Ohta Y."/>
            <person name="Flajnik M.F."/>
            <person name="Sutoh Y."/>
            <person name="Kasahara M."/>
            <person name="Hoon S."/>
            <person name="Gangu V."/>
            <person name="Roy S.W."/>
            <person name="Irimia M."/>
            <person name="Korzh V."/>
            <person name="Kondrychyn I."/>
            <person name="Lim Z.W."/>
            <person name="Tay B.H."/>
            <person name="Tohari S."/>
            <person name="Kong K.W."/>
            <person name="Ho S."/>
            <person name="Lorente-Galdos B."/>
            <person name="Quilez J."/>
            <person name="Marques-Bonet T."/>
            <person name="Raney B.J."/>
            <person name="Ingham P.W."/>
            <person name="Tay A."/>
            <person name="Hillier L.W."/>
            <person name="Minx P."/>
            <person name="Boehm T."/>
            <person name="Wilson R.K."/>
            <person name="Brenner S."/>
            <person name="Warren W.C."/>
        </authorList>
    </citation>
    <scope>NUCLEOTIDE SEQUENCE [LARGE SCALE GENOMIC DNA]</scope>
</reference>
<feature type="signal peptide" evidence="8">
    <location>
        <begin position="1"/>
        <end position="16"/>
    </location>
</feature>
<evidence type="ECO:0000256" key="7">
    <source>
        <dbReference type="PIRSR" id="PIRSR037945-1"/>
    </source>
</evidence>
<dbReference type="CDD" id="cd06583">
    <property type="entry name" value="PGRP"/>
    <property type="match status" value="1"/>
</dbReference>
<dbReference type="InterPro" id="IPR017331">
    <property type="entry name" value="Peptidoglycan_recognition"/>
</dbReference>
<dbReference type="InterPro" id="IPR006619">
    <property type="entry name" value="PGRP_domain_met/bac"/>
</dbReference>
<dbReference type="GO" id="GO:0009253">
    <property type="term" value="P:peptidoglycan catabolic process"/>
    <property type="evidence" value="ECO:0007669"/>
    <property type="project" value="InterPro"/>
</dbReference>
<accession>A0A4W3IFJ9</accession>
<keyword evidence="5" id="KW-1015">Disulfide bond</keyword>
<feature type="domain" description="Peptidoglycan recognition protein family" evidence="10">
    <location>
        <begin position="18"/>
        <end position="160"/>
    </location>
</feature>
<dbReference type="FunFam" id="3.40.80.10:FF:000001">
    <property type="entry name" value="Peptidoglycan recognition protein 1"/>
    <property type="match status" value="1"/>
</dbReference>
<feature type="domain" description="N-acetylmuramoyl-L-alanine amidase" evidence="9">
    <location>
        <begin position="30"/>
        <end position="166"/>
    </location>
</feature>
<dbReference type="Gene3D" id="3.40.80.10">
    <property type="entry name" value="Peptidoglycan recognition protein-like"/>
    <property type="match status" value="1"/>
</dbReference>
<evidence type="ECO:0000256" key="1">
    <source>
        <dbReference type="ARBA" id="ARBA00007553"/>
    </source>
</evidence>
<organism evidence="11 12">
    <name type="scientific">Callorhinchus milii</name>
    <name type="common">Ghost shark</name>
    <dbReference type="NCBI Taxonomy" id="7868"/>
    <lineage>
        <taxon>Eukaryota</taxon>
        <taxon>Metazoa</taxon>
        <taxon>Chordata</taxon>
        <taxon>Craniata</taxon>
        <taxon>Vertebrata</taxon>
        <taxon>Chondrichthyes</taxon>
        <taxon>Holocephali</taxon>
        <taxon>Chimaeriformes</taxon>
        <taxon>Callorhinchidae</taxon>
        <taxon>Callorhinchus</taxon>
    </lineage>
</organism>
<dbReference type="GO" id="GO:0008745">
    <property type="term" value="F:N-acetylmuramoyl-L-alanine amidase activity"/>
    <property type="evidence" value="ECO:0007669"/>
    <property type="project" value="InterPro"/>
</dbReference>
<dbReference type="Pfam" id="PF01510">
    <property type="entry name" value="Amidase_2"/>
    <property type="match status" value="1"/>
</dbReference>
<proteinExistence type="inferred from homology"/>
<evidence type="ECO:0000256" key="5">
    <source>
        <dbReference type="ARBA" id="ARBA00023157"/>
    </source>
</evidence>
<comment type="function">
    <text evidence="6">Innate immunity protein that plays several important functions in antimicrobial and antitumor defense systems.</text>
</comment>
<dbReference type="PANTHER" id="PTHR11022:SF12">
    <property type="entry name" value="PEPTIDOGLYCAN RECOGNITION PROTEIN 3"/>
    <property type="match status" value="1"/>
</dbReference>
<dbReference type="AlphaFoldDB" id="A0A4W3IFJ9"/>
<evidence type="ECO:0000259" key="10">
    <source>
        <dbReference type="SMART" id="SM00701"/>
    </source>
</evidence>
<sequence length="182" mass="20780">MKLLLLISGILLAVQGCPRIIKHSDWTNIPSQCNIALEKPEPFIVIHHTSGKRCFHKTTCKRELQIIQKNHISVHHWCDICYNFLIGEDGNIYEGRGWDKMGAHTFHYNHISYGIAFMGNFMNTSPNNLALNASKSLIAYAVSRKNLTPRYTLKGHRQFLKTACPGDTLYNIIKTWPGWKAT</sequence>
<keyword evidence="12" id="KW-1185">Reference proteome</keyword>
<evidence type="ECO:0000313" key="12">
    <source>
        <dbReference type="Proteomes" id="UP000314986"/>
    </source>
</evidence>
<dbReference type="PANTHER" id="PTHR11022">
    <property type="entry name" value="PEPTIDOGLYCAN RECOGNITION PROTEIN"/>
    <property type="match status" value="1"/>
</dbReference>
<dbReference type="InterPro" id="IPR015510">
    <property type="entry name" value="PGRP"/>
</dbReference>
<reference evidence="11" key="5">
    <citation type="submission" date="2025-09" db="UniProtKB">
        <authorList>
            <consortium name="Ensembl"/>
        </authorList>
    </citation>
    <scope>IDENTIFICATION</scope>
</reference>
<reference evidence="12" key="2">
    <citation type="journal article" date="2007" name="PLoS Biol.">
        <title>Survey sequencing and comparative analysis of the elephant shark (Callorhinchus milii) genome.</title>
        <authorList>
            <person name="Venkatesh B."/>
            <person name="Kirkness E.F."/>
            <person name="Loh Y.H."/>
            <person name="Halpern A.L."/>
            <person name="Lee A.P."/>
            <person name="Johnson J."/>
            <person name="Dandona N."/>
            <person name="Viswanathan L.D."/>
            <person name="Tay A."/>
            <person name="Venter J.C."/>
            <person name="Strausberg R.L."/>
            <person name="Brenner S."/>
        </authorList>
    </citation>
    <scope>NUCLEOTIDE SEQUENCE [LARGE SCALE GENOMIC DNA]</scope>
</reference>
<dbReference type="GO" id="GO:0008270">
    <property type="term" value="F:zinc ion binding"/>
    <property type="evidence" value="ECO:0007669"/>
    <property type="project" value="InterPro"/>
</dbReference>
<evidence type="ECO:0000256" key="4">
    <source>
        <dbReference type="ARBA" id="ARBA00022859"/>
    </source>
</evidence>
<reference evidence="11" key="4">
    <citation type="submission" date="2025-08" db="UniProtKB">
        <authorList>
            <consortium name="Ensembl"/>
        </authorList>
    </citation>
    <scope>IDENTIFICATION</scope>
</reference>
<dbReference type="GO" id="GO:0042834">
    <property type="term" value="F:peptidoglycan binding"/>
    <property type="evidence" value="ECO:0007669"/>
    <property type="project" value="InterPro"/>
</dbReference>
<feature type="chain" id="PRO_5021228185" description="Peptidoglycan-recognition protein" evidence="8">
    <location>
        <begin position="17"/>
        <end position="182"/>
    </location>
</feature>
<dbReference type="PIRSF" id="PIRSF037945">
    <property type="entry name" value="PGRPs"/>
    <property type="match status" value="1"/>
</dbReference>
<dbReference type="PROSITE" id="PS51257">
    <property type="entry name" value="PROKAR_LIPOPROTEIN"/>
    <property type="match status" value="1"/>
</dbReference>
<protein>
    <recommendedName>
        <fullName evidence="6">Peptidoglycan-recognition protein</fullName>
    </recommendedName>
</protein>
<dbReference type="GO" id="GO:0045087">
    <property type="term" value="P:innate immune response"/>
    <property type="evidence" value="ECO:0007669"/>
    <property type="project" value="UniProtKB-KW"/>
</dbReference>
<evidence type="ECO:0000256" key="2">
    <source>
        <dbReference type="ARBA" id="ARBA00022588"/>
    </source>
</evidence>